<dbReference type="EMBL" id="FOHN01000006">
    <property type="protein sequence ID" value="SES98537.1"/>
    <property type="molecule type" value="Genomic_DNA"/>
</dbReference>
<evidence type="ECO:0000313" key="3">
    <source>
        <dbReference type="EMBL" id="SES98537.1"/>
    </source>
</evidence>
<dbReference type="InterPro" id="IPR006675">
    <property type="entry name" value="HDIG_dom"/>
</dbReference>
<accession>A0A1I0AVU3</accession>
<sequence>MKKRNKILSTVLTPCLQFVLMNSLLIIGISILAGGLLGVTYGNIGKMIFWNIEYMFVLALFLEVFEWGKRLPAKKMVLASVLYAASFCAVWFSANCQLLNFWMLGVLLAGFFIPKELAIALQIILTISYCMINELPVETFICYFTFGTLILLLEEFLDRLQNTIAILIIGVTTNIAFLILLQDFELAMSADVVLELVSTAVTILCLWGIHIYFDPVKKMKKKSASLLEESLMDQLNEYSKTIYRHSLYVGEVSREAAKQIGANEEIAYKGGCYHEIGRMRGKDYIACGVEILTEAGVSKEVVDVVKEHNIHKDKPTSKEAAIVMLADSIITTIRYLRTKEPDNKVTMEVVVKSIFKKRREMEMFTQTGLPEQELEQLQQYFIETFKEK</sequence>
<proteinExistence type="predicted"/>
<dbReference type="SMART" id="SM00471">
    <property type="entry name" value="HDc"/>
    <property type="match status" value="1"/>
</dbReference>
<feature type="transmembrane region" description="Helical" evidence="1">
    <location>
        <begin position="20"/>
        <end position="41"/>
    </location>
</feature>
<reference evidence="3 4" key="1">
    <citation type="submission" date="2016-10" db="EMBL/GenBank/DDBJ databases">
        <authorList>
            <person name="de Groot N.N."/>
        </authorList>
    </citation>
    <scope>NUCLEOTIDE SEQUENCE [LARGE SCALE GENOMIC DNA]</scope>
    <source>
        <strain evidence="3 4">DSM 1801</strain>
    </source>
</reference>
<dbReference type="InterPro" id="IPR006674">
    <property type="entry name" value="HD_domain"/>
</dbReference>
<dbReference type="Proteomes" id="UP000199800">
    <property type="component" value="Unassembled WGS sequence"/>
</dbReference>
<dbReference type="Gene3D" id="1.10.3210.10">
    <property type="entry name" value="Hypothetical protein af1432"/>
    <property type="match status" value="1"/>
</dbReference>
<feature type="transmembrane region" description="Helical" evidence="1">
    <location>
        <begin position="137"/>
        <end position="157"/>
    </location>
</feature>
<feature type="transmembrane region" description="Helical" evidence="1">
    <location>
        <begin position="193"/>
        <end position="213"/>
    </location>
</feature>
<dbReference type="PANTHER" id="PTHR36442">
    <property type="entry name" value="CYCLIC-DI-AMP PHOSPHODIESTERASE PGPH"/>
    <property type="match status" value="1"/>
</dbReference>
<keyword evidence="1" id="KW-1133">Transmembrane helix</keyword>
<dbReference type="RefSeq" id="WP_177180652.1">
    <property type="nucleotide sequence ID" value="NZ_FOHN01000006.1"/>
</dbReference>
<dbReference type="InterPro" id="IPR003607">
    <property type="entry name" value="HD/PDEase_dom"/>
</dbReference>
<dbReference type="SUPFAM" id="SSF109604">
    <property type="entry name" value="HD-domain/PDEase-like"/>
    <property type="match status" value="1"/>
</dbReference>
<gene>
    <name evidence="3" type="ORF">SAMN04487772_10661</name>
</gene>
<dbReference type="PANTHER" id="PTHR36442:SF1">
    <property type="entry name" value="CYCLIC-DI-AMP PHOSPHODIESTERASE PGPH"/>
    <property type="match status" value="1"/>
</dbReference>
<dbReference type="Pfam" id="PF01966">
    <property type="entry name" value="HD"/>
    <property type="match status" value="1"/>
</dbReference>
<keyword evidence="1" id="KW-0472">Membrane</keyword>
<keyword evidence="4" id="KW-1185">Reference proteome</keyword>
<feature type="transmembrane region" description="Helical" evidence="1">
    <location>
        <begin position="100"/>
        <end position="125"/>
    </location>
</feature>
<keyword evidence="1" id="KW-0812">Transmembrane</keyword>
<name>A0A1I0AVU3_9FIRM</name>
<dbReference type="NCBIfam" id="TIGR00277">
    <property type="entry name" value="HDIG"/>
    <property type="match status" value="1"/>
</dbReference>
<dbReference type="InterPro" id="IPR052722">
    <property type="entry name" value="PgpH_phosphodiesterase"/>
</dbReference>
<protein>
    <submittedName>
        <fullName evidence="3">HDIG domain-containing protein</fullName>
    </submittedName>
</protein>
<feature type="transmembrane region" description="Helical" evidence="1">
    <location>
        <begin position="163"/>
        <end position="181"/>
    </location>
</feature>
<evidence type="ECO:0000313" key="4">
    <source>
        <dbReference type="Proteomes" id="UP000199800"/>
    </source>
</evidence>
<dbReference type="AlphaFoldDB" id="A0A1I0AVU3"/>
<feature type="domain" description="HD/PDEase" evidence="2">
    <location>
        <begin position="238"/>
        <end position="341"/>
    </location>
</feature>
<evidence type="ECO:0000256" key="1">
    <source>
        <dbReference type="SAM" id="Phobius"/>
    </source>
</evidence>
<feature type="transmembrane region" description="Helical" evidence="1">
    <location>
        <begin position="77"/>
        <end position="94"/>
    </location>
</feature>
<evidence type="ECO:0000259" key="2">
    <source>
        <dbReference type="SMART" id="SM00471"/>
    </source>
</evidence>
<organism evidence="3 4">
    <name type="scientific">[Clostridium] polysaccharolyticum</name>
    <dbReference type="NCBI Taxonomy" id="29364"/>
    <lineage>
        <taxon>Bacteria</taxon>
        <taxon>Bacillati</taxon>
        <taxon>Bacillota</taxon>
        <taxon>Clostridia</taxon>
        <taxon>Lachnospirales</taxon>
        <taxon>Lachnospiraceae</taxon>
    </lineage>
</organism>
<dbReference type="STRING" id="29364.SAMN04487772_10661"/>